<evidence type="ECO:0000256" key="4">
    <source>
        <dbReference type="ARBA" id="ARBA00023163"/>
    </source>
</evidence>
<dbReference type="Gene3D" id="4.10.240.10">
    <property type="entry name" value="Zn(2)-C6 fungal-type DNA-binding domain"/>
    <property type="match status" value="1"/>
</dbReference>
<evidence type="ECO:0000256" key="5">
    <source>
        <dbReference type="ARBA" id="ARBA00023242"/>
    </source>
</evidence>
<dbReference type="HOGENOM" id="CLU_009030_2_2_1"/>
<dbReference type="AlphaFoldDB" id="A1CGJ9"/>
<proteinExistence type="predicted"/>
<dbReference type="eggNOG" id="ENOG502SHX6">
    <property type="taxonomic scope" value="Eukaryota"/>
</dbReference>
<organism evidence="7 8">
    <name type="scientific">Aspergillus clavatus (strain ATCC 1007 / CBS 513.65 / DSM 816 / NCTC 3887 / NRRL 1 / QM 1276 / 107)</name>
    <dbReference type="NCBI Taxonomy" id="344612"/>
    <lineage>
        <taxon>Eukaryota</taxon>
        <taxon>Fungi</taxon>
        <taxon>Dikarya</taxon>
        <taxon>Ascomycota</taxon>
        <taxon>Pezizomycotina</taxon>
        <taxon>Eurotiomycetes</taxon>
        <taxon>Eurotiomycetidae</taxon>
        <taxon>Eurotiales</taxon>
        <taxon>Aspergillaceae</taxon>
        <taxon>Aspergillus</taxon>
        <taxon>Aspergillus subgen. Fumigati</taxon>
    </lineage>
</organism>
<dbReference type="OMA" id="NPWRTTY"/>
<dbReference type="PROSITE" id="PS50048">
    <property type="entry name" value="ZN2_CY6_FUNGAL_2"/>
    <property type="match status" value="1"/>
</dbReference>
<name>A1CGJ9_ASPCL</name>
<dbReference type="Proteomes" id="UP000006701">
    <property type="component" value="Unassembled WGS sequence"/>
</dbReference>
<dbReference type="SMART" id="SM00066">
    <property type="entry name" value="GAL4"/>
    <property type="match status" value="1"/>
</dbReference>
<dbReference type="PANTHER" id="PTHR37534:SF46">
    <property type="entry name" value="ZN(II)2CYS6 TRANSCRIPTION FACTOR (EUROFUNG)"/>
    <property type="match status" value="1"/>
</dbReference>
<accession>A1CGJ9</accession>
<dbReference type="RefSeq" id="XP_001272505.1">
    <property type="nucleotide sequence ID" value="XM_001272504.1"/>
</dbReference>
<dbReference type="InterPro" id="IPR001138">
    <property type="entry name" value="Zn2Cys6_DnaBD"/>
</dbReference>
<keyword evidence="4" id="KW-0804">Transcription</keyword>
<evidence type="ECO:0000256" key="3">
    <source>
        <dbReference type="ARBA" id="ARBA00023125"/>
    </source>
</evidence>
<dbReference type="InterPro" id="IPR036864">
    <property type="entry name" value="Zn2-C6_fun-type_DNA-bd_sf"/>
</dbReference>
<dbReference type="OrthoDB" id="3477330at2759"/>
<dbReference type="SUPFAM" id="SSF57701">
    <property type="entry name" value="Zn2/Cys6 DNA-binding domain"/>
    <property type="match status" value="1"/>
</dbReference>
<gene>
    <name evidence="7" type="ORF">ACLA_067150</name>
</gene>
<protein>
    <submittedName>
        <fullName evidence="7">C6 zinc finger domain protein</fullName>
    </submittedName>
</protein>
<evidence type="ECO:0000313" key="7">
    <source>
        <dbReference type="EMBL" id="EAW11079.1"/>
    </source>
</evidence>
<dbReference type="GO" id="GO:0005634">
    <property type="term" value="C:nucleus"/>
    <property type="evidence" value="ECO:0007669"/>
    <property type="project" value="UniProtKB-SubCell"/>
</dbReference>
<keyword evidence="8" id="KW-1185">Reference proteome</keyword>
<keyword evidence="5" id="KW-0539">Nucleus</keyword>
<dbReference type="GO" id="GO:0003677">
    <property type="term" value="F:DNA binding"/>
    <property type="evidence" value="ECO:0007669"/>
    <property type="project" value="UniProtKB-KW"/>
</dbReference>
<dbReference type="GeneID" id="4704599"/>
<evidence type="ECO:0000259" key="6">
    <source>
        <dbReference type="PROSITE" id="PS50048"/>
    </source>
</evidence>
<feature type="domain" description="Zn(2)-C6 fungal-type" evidence="6">
    <location>
        <begin position="17"/>
        <end position="38"/>
    </location>
</feature>
<sequence length="563" mass="62958">MPPRLHRKVAKTKTFAGCWTCRRRKVKCDNHRPQCARCGESCEGYDVDLYWMDEGRERPCTVKRKAMLIQDPRLPQEIDLVEVDDMLGKLDAIVGEAGAGTIGAFSAFTVDEYDMPSSSNEGSSEPDIAGMPNETLGLELTTIAPEMSLYIDTDVAELMDNYIHVVADLLQPARHTQNPYRSIYVPRAMEAAASGWVVGVGGTSSQGGTALFHALLAVSAFHMHQNQPDIPRYQRLGRLHRLKAVESLQKSLAEGESAADYHTTMSAMLSMVSIDLMEGSMTEFWIHLEGCEKLRLSLQNSQLCSSRHDQLLTICSFMSTLSRSTNPYLEPKPWREHPSVSIDHLLRISPFLPDNHSLEFTYGTTATLASYMSLAILLSQHLCYYEVHNLPLPPSLEEVCAALDRALLTWSISDEPLSSVPDGDYQTLSLVSCHILAFHAAVVIYFHTLTHVRSASVLRHYNKICVSNLLAAEALKSSHGSQIGWNAMAPIVWPGFIAACEAELEERPLWRAWWIGVQRYCIGSIHTLWDVVQEVWQDENPYDRGPKWKAVLGRRGRRVMSGG</sequence>
<evidence type="ECO:0000256" key="1">
    <source>
        <dbReference type="ARBA" id="ARBA00004123"/>
    </source>
</evidence>
<dbReference type="CDD" id="cd00067">
    <property type="entry name" value="GAL4"/>
    <property type="match status" value="1"/>
</dbReference>
<dbReference type="Pfam" id="PF00172">
    <property type="entry name" value="Zn_clus"/>
    <property type="match status" value="1"/>
</dbReference>
<keyword evidence="3" id="KW-0238">DNA-binding</keyword>
<reference evidence="7 8" key="1">
    <citation type="journal article" date="2008" name="PLoS Genet.">
        <title>Genomic islands in the pathogenic filamentous fungus Aspergillus fumigatus.</title>
        <authorList>
            <person name="Fedorova N.D."/>
            <person name="Khaldi N."/>
            <person name="Joardar V.S."/>
            <person name="Maiti R."/>
            <person name="Amedeo P."/>
            <person name="Anderson M.J."/>
            <person name="Crabtree J."/>
            <person name="Silva J.C."/>
            <person name="Badger J.H."/>
            <person name="Albarraq A."/>
            <person name="Angiuoli S."/>
            <person name="Bussey H."/>
            <person name="Bowyer P."/>
            <person name="Cotty P.J."/>
            <person name="Dyer P.S."/>
            <person name="Egan A."/>
            <person name="Galens K."/>
            <person name="Fraser-Liggett C.M."/>
            <person name="Haas B.J."/>
            <person name="Inman J.M."/>
            <person name="Kent R."/>
            <person name="Lemieux S."/>
            <person name="Malavazi I."/>
            <person name="Orvis J."/>
            <person name="Roemer T."/>
            <person name="Ronning C.M."/>
            <person name="Sundaram J.P."/>
            <person name="Sutton G."/>
            <person name="Turner G."/>
            <person name="Venter J.C."/>
            <person name="White O.R."/>
            <person name="Whitty B.R."/>
            <person name="Youngman P."/>
            <person name="Wolfe K.H."/>
            <person name="Goldman G.H."/>
            <person name="Wortman J.R."/>
            <person name="Jiang B."/>
            <person name="Denning D.W."/>
            <person name="Nierman W.C."/>
        </authorList>
    </citation>
    <scope>NUCLEOTIDE SEQUENCE [LARGE SCALE GENOMIC DNA]</scope>
    <source>
        <strain evidence="8">ATCC 1007 / CBS 513.65 / DSM 816 / NCTC 3887 / NRRL 1</strain>
    </source>
</reference>
<dbReference type="GO" id="GO:0000981">
    <property type="term" value="F:DNA-binding transcription factor activity, RNA polymerase II-specific"/>
    <property type="evidence" value="ECO:0007669"/>
    <property type="project" value="InterPro"/>
</dbReference>
<dbReference type="STRING" id="344612.A1CGJ9"/>
<comment type="subcellular location">
    <subcellularLocation>
        <location evidence="1">Nucleus</location>
    </subcellularLocation>
</comment>
<keyword evidence="2" id="KW-0805">Transcription regulation</keyword>
<dbReference type="Pfam" id="PF11951">
    <property type="entry name" value="Fungal_trans_2"/>
    <property type="match status" value="1"/>
</dbReference>
<evidence type="ECO:0000313" key="8">
    <source>
        <dbReference type="Proteomes" id="UP000006701"/>
    </source>
</evidence>
<dbReference type="InterPro" id="IPR021858">
    <property type="entry name" value="Fun_TF"/>
</dbReference>
<dbReference type="PANTHER" id="PTHR37534">
    <property type="entry name" value="TRANSCRIPTIONAL ACTIVATOR PROTEIN UGA3"/>
    <property type="match status" value="1"/>
</dbReference>
<dbReference type="GO" id="GO:0008270">
    <property type="term" value="F:zinc ion binding"/>
    <property type="evidence" value="ECO:0007669"/>
    <property type="project" value="InterPro"/>
</dbReference>
<evidence type="ECO:0000256" key="2">
    <source>
        <dbReference type="ARBA" id="ARBA00023015"/>
    </source>
</evidence>
<dbReference type="VEuPathDB" id="FungiDB:ACLA_067150"/>
<dbReference type="EMBL" id="DS027053">
    <property type="protein sequence ID" value="EAW11079.1"/>
    <property type="molecule type" value="Genomic_DNA"/>
</dbReference>
<dbReference type="KEGG" id="act:ACLA_067150"/>